<keyword evidence="3" id="KW-0165">Cleavage on pair of basic residues</keyword>
<dbReference type="GO" id="GO:0004252">
    <property type="term" value="F:serine-type endopeptidase activity"/>
    <property type="evidence" value="ECO:0007669"/>
    <property type="project" value="InterPro"/>
</dbReference>
<feature type="domain" description="P/Homo B" evidence="11">
    <location>
        <begin position="3"/>
        <end position="138"/>
    </location>
</feature>
<evidence type="ECO:0000259" key="11">
    <source>
        <dbReference type="PROSITE" id="PS51829"/>
    </source>
</evidence>
<evidence type="ECO:0000256" key="7">
    <source>
        <dbReference type="ARBA" id="ARBA00023145"/>
    </source>
</evidence>
<evidence type="ECO:0000256" key="1">
    <source>
        <dbReference type="ARBA" id="ARBA00005325"/>
    </source>
</evidence>
<dbReference type="PANTHER" id="PTHR42884:SF23">
    <property type="entry name" value="FURIN-LIKE PROTEASE 2"/>
    <property type="match status" value="1"/>
</dbReference>
<evidence type="ECO:0000256" key="2">
    <source>
        <dbReference type="ARBA" id="ARBA00022670"/>
    </source>
</evidence>
<evidence type="ECO:0000256" key="6">
    <source>
        <dbReference type="ARBA" id="ARBA00022825"/>
    </source>
</evidence>
<evidence type="ECO:0000256" key="5">
    <source>
        <dbReference type="ARBA" id="ARBA00022801"/>
    </source>
</evidence>
<gene>
    <name evidence="12" type="ORF">TGEB3V08_LOCUS647</name>
</gene>
<evidence type="ECO:0000256" key="3">
    <source>
        <dbReference type="ARBA" id="ARBA00022685"/>
    </source>
</evidence>
<protein>
    <recommendedName>
        <fullName evidence="11">P/Homo B domain-containing protein</fullName>
    </recommendedName>
</protein>
<evidence type="ECO:0000313" key="12">
    <source>
        <dbReference type="EMBL" id="CAD7586261.1"/>
    </source>
</evidence>
<dbReference type="InterPro" id="IPR002884">
    <property type="entry name" value="P_dom"/>
</dbReference>
<dbReference type="SUPFAM" id="SSF49785">
    <property type="entry name" value="Galactose-binding domain-like"/>
    <property type="match status" value="1"/>
</dbReference>
<dbReference type="CDD" id="cd00064">
    <property type="entry name" value="FU"/>
    <property type="match status" value="6"/>
</dbReference>
<dbReference type="Gene3D" id="2.60.120.260">
    <property type="entry name" value="Galactose-binding domain-like"/>
    <property type="match status" value="1"/>
</dbReference>
<sequence>MNLVPGMNRLVSPSRQIEPRGGSTLVAHMDVTGCSGTLSEVQFLEHVQCRVTMRFLPRGNLRLVLTSPSGTSSTLLFERPRDVLSASFDDWPFLSVHFWGEGVEGRWTLQVVNGGGQKAEQPGLLKKWQLIFYGTSTDPIRLKSSANESSETTTLHQPILPAVRPSSGDQTDLKSFNSDVYSSGGDQKSSVSSSLSDEEKAYQENMVGTDSDGGKVLYSCDPECDHQGCYGQGPAQCVSCRRYKLDDMCVSQCPPRSFPNHDEVCRSCHESCETCAGAGQDSCLTCAPAHMYVTDLAVCLQQCPEGYYEDSDRNLCVPCEPNCASCLDKPNNCVNCEHHLVLHDNKCFATCPLHTYETEDSRCIPCHSSCETCNGSSETQCISCGPAHFSLAGVCHSMCPQGYYSHRKRRECLQCPPGCDTCNSTLCLTCDQGWILDGKRRCLPQGNSNCYSGDCSFAMPSLEDPGSTLFVTEWSGRLTTGLEDPGSILSVNEWSGRLTTGLEDPGSILSVTEWSGRLTTGLEDPGSILSVTEWSGRLTTGLEDPGSILSVTEWSGRLTTGLEDPGSILSVTEWSGRLTTGLEDPGSILSVTEWSGRLTTGEYWEGGHCRTCHSTCETCDGPNEYSCLSCPSPLLLQGSQCLATCLDGSYLDQGVCVPCLHTCKRCTSRVNCSQCAPGLVLQSGECRATCARGYYSDQGVCEKCYLSCTTCSGPRKDHCINCPQGWKLAAGECQPECPEGFYSSNFGCNRCERDLDRSRAVNTSPCELRVRLGIVEWLDD</sequence>
<keyword evidence="9" id="KW-0325">Glycoprotein</keyword>
<keyword evidence="2" id="KW-0645">Protease</keyword>
<feature type="compositionally biased region" description="Polar residues" evidence="10">
    <location>
        <begin position="144"/>
        <end position="156"/>
    </location>
</feature>
<dbReference type="EMBL" id="OE839225">
    <property type="protein sequence ID" value="CAD7586261.1"/>
    <property type="molecule type" value="Genomic_DNA"/>
</dbReference>
<name>A0A7R9JQJ5_TIMGE</name>
<keyword evidence="7" id="KW-0865">Zymogen</keyword>
<organism evidence="12">
    <name type="scientific">Timema genevievae</name>
    <name type="common">Walking stick</name>
    <dbReference type="NCBI Taxonomy" id="629358"/>
    <lineage>
        <taxon>Eukaryota</taxon>
        <taxon>Metazoa</taxon>
        <taxon>Ecdysozoa</taxon>
        <taxon>Arthropoda</taxon>
        <taxon>Hexapoda</taxon>
        <taxon>Insecta</taxon>
        <taxon>Pterygota</taxon>
        <taxon>Neoptera</taxon>
        <taxon>Polyneoptera</taxon>
        <taxon>Phasmatodea</taxon>
        <taxon>Timematodea</taxon>
        <taxon>Timematoidea</taxon>
        <taxon>Timematidae</taxon>
        <taxon>Timema</taxon>
    </lineage>
</organism>
<evidence type="ECO:0000256" key="8">
    <source>
        <dbReference type="ARBA" id="ARBA00023157"/>
    </source>
</evidence>
<dbReference type="GO" id="GO:0000139">
    <property type="term" value="C:Golgi membrane"/>
    <property type="evidence" value="ECO:0007669"/>
    <property type="project" value="TreeGrafter"/>
</dbReference>
<dbReference type="SUPFAM" id="SSF57184">
    <property type="entry name" value="Growth factor receptor domain"/>
    <property type="match status" value="3"/>
</dbReference>
<dbReference type="FunFam" id="2.60.120.260:FF:000006">
    <property type="entry name" value="Proprotein convertase subtilisin/kexin type 5"/>
    <property type="match status" value="1"/>
</dbReference>
<feature type="region of interest" description="Disordered" evidence="10">
    <location>
        <begin position="144"/>
        <end position="201"/>
    </location>
</feature>
<dbReference type="SMART" id="SM00261">
    <property type="entry name" value="FU"/>
    <property type="match status" value="8"/>
</dbReference>
<dbReference type="Pfam" id="PF01483">
    <property type="entry name" value="P_proprotein"/>
    <property type="match status" value="1"/>
</dbReference>
<dbReference type="InterPro" id="IPR006212">
    <property type="entry name" value="Furin_repeat"/>
</dbReference>
<dbReference type="Pfam" id="PF14843">
    <property type="entry name" value="GF_recep_IV"/>
    <property type="match status" value="1"/>
</dbReference>
<feature type="compositionally biased region" description="Low complexity" evidence="10">
    <location>
        <begin position="182"/>
        <end position="195"/>
    </location>
</feature>
<dbReference type="PANTHER" id="PTHR42884">
    <property type="entry name" value="PROPROTEIN CONVERTASE SUBTILISIN/KEXIN-RELATED"/>
    <property type="match status" value="1"/>
</dbReference>
<evidence type="ECO:0000256" key="4">
    <source>
        <dbReference type="ARBA" id="ARBA00022729"/>
    </source>
</evidence>
<dbReference type="InterPro" id="IPR008979">
    <property type="entry name" value="Galactose-bd-like_sf"/>
</dbReference>
<keyword evidence="6" id="KW-0720">Serine protease</keyword>
<comment type="similarity">
    <text evidence="1">Belongs to the peptidase S8 family. Furin subfamily.</text>
</comment>
<dbReference type="PROSITE" id="PS51829">
    <property type="entry name" value="P_HOMO_B"/>
    <property type="match status" value="1"/>
</dbReference>
<evidence type="ECO:0000256" key="9">
    <source>
        <dbReference type="ARBA" id="ARBA00023180"/>
    </source>
</evidence>
<dbReference type="InterPro" id="IPR000742">
    <property type="entry name" value="EGF"/>
</dbReference>
<accession>A0A7R9JQJ5</accession>
<dbReference type="InterPro" id="IPR009030">
    <property type="entry name" value="Growth_fac_rcpt_cys_sf"/>
</dbReference>
<reference evidence="12" key="1">
    <citation type="submission" date="2020-11" db="EMBL/GenBank/DDBJ databases">
        <authorList>
            <person name="Tran Van P."/>
        </authorList>
    </citation>
    <scope>NUCLEOTIDE SEQUENCE</scope>
</reference>
<dbReference type="AlphaFoldDB" id="A0A7R9JQJ5"/>
<dbReference type="GO" id="GO:0005802">
    <property type="term" value="C:trans-Golgi network"/>
    <property type="evidence" value="ECO:0007669"/>
    <property type="project" value="TreeGrafter"/>
</dbReference>
<dbReference type="FunFam" id="2.10.220.10:FF:000055">
    <property type="entry name" value="Furin-like protease 2"/>
    <property type="match status" value="1"/>
</dbReference>
<keyword evidence="5" id="KW-0378">Hydrolase</keyword>
<keyword evidence="4" id="KW-0732">Signal</keyword>
<evidence type="ECO:0000256" key="10">
    <source>
        <dbReference type="SAM" id="MobiDB-lite"/>
    </source>
</evidence>
<dbReference type="GO" id="GO:0016485">
    <property type="term" value="P:protein processing"/>
    <property type="evidence" value="ECO:0007669"/>
    <property type="project" value="TreeGrafter"/>
</dbReference>
<dbReference type="Gene3D" id="2.10.220.10">
    <property type="entry name" value="Hormone Receptor, Insulin-like Growth Factor Receptor 1, Chain A, domain 2"/>
    <property type="match status" value="6"/>
</dbReference>
<proteinExistence type="inferred from homology"/>
<feature type="compositionally biased region" description="Polar residues" evidence="10">
    <location>
        <begin position="167"/>
        <end position="181"/>
    </location>
</feature>
<dbReference type="InterPro" id="IPR032778">
    <property type="entry name" value="GF_recep_IV"/>
</dbReference>
<keyword evidence="8" id="KW-1015">Disulfide bond</keyword>
<dbReference type="SMART" id="SM00181">
    <property type="entry name" value="EGF"/>
    <property type="match status" value="6"/>
</dbReference>